<protein>
    <submittedName>
        <fullName evidence="2">Alkyl hydroperoxide reductase</fullName>
    </submittedName>
</protein>
<dbReference type="Proteomes" id="UP000006327">
    <property type="component" value="Unassembled WGS sequence"/>
</dbReference>
<dbReference type="PROSITE" id="PS51352">
    <property type="entry name" value="THIOREDOXIN_2"/>
    <property type="match status" value="1"/>
</dbReference>
<evidence type="ECO:0000313" key="3">
    <source>
        <dbReference type="Proteomes" id="UP000006327"/>
    </source>
</evidence>
<proteinExistence type="predicted"/>
<evidence type="ECO:0000313" key="2">
    <source>
        <dbReference type="EMBL" id="GAC19888.1"/>
    </source>
</evidence>
<dbReference type="SUPFAM" id="SSF52833">
    <property type="entry name" value="Thioredoxin-like"/>
    <property type="match status" value="1"/>
</dbReference>
<dbReference type="AlphaFoldDB" id="K6YT65"/>
<dbReference type="InterPro" id="IPR000866">
    <property type="entry name" value="AhpC/TSA"/>
</dbReference>
<comment type="caution">
    <text evidence="2">The sequence shown here is derived from an EMBL/GenBank/DDBJ whole genome shotgun (WGS) entry which is preliminary data.</text>
</comment>
<accession>K6YT65</accession>
<dbReference type="GO" id="GO:0016491">
    <property type="term" value="F:oxidoreductase activity"/>
    <property type="evidence" value="ECO:0007669"/>
    <property type="project" value="InterPro"/>
</dbReference>
<dbReference type="EMBL" id="BAEO01000041">
    <property type="protein sequence ID" value="GAC19888.1"/>
    <property type="molecule type" value="Genomic_DNA"/>
</dbReference>
<dbReference type="OrthoDB" id="9809746at2"/>
<dbReference type="eggNOG" id="COG1225">
    <property type="taxonomic scope" value="Bacteria"/>
</dbReference>
<feature type="domain" description="Thioredoxin" evidence="1">
    <location>
        <begin position="6"/>
        <end position="169"/>
    </location>
</feature>
<dbReference type="Gene3D" id="3.40.30.10">
    <property type="entry name" value="Glutaredoxin"/>
    <property type="match status" value="1"/>
</dbReference>
<name>K6YT65_9ALTE</name>
<dbReference type="GO" id="GO:0016209">
    <property type="term" value="F:antioxidant activity"/>
    <property type="evidence" value="ECO:0007669"/>
    <property type="project" value="InterPro"/>
</dbReference>
<reference evidence="2 3" key="1">
    <citation type="journal article" date="2017" name="Antonie Van Leeuwenhoek">
        <title>Rhizobium rhizosphaerae sp. nov., a novel species isolated from rice rhizosphere.</title>
        <authorList>
            <person name="Zhao J.J."/>
            <person name="Zhang J."/>
            <person name="Zhang R.J."/>
            <person name="Zhang C.W."/>
            <person name="Yin H.Q."/>
            <person name="Zhang X.X."/>
        </authorList>
    </citation>
    <scope>NUCLEOTIDE SEQUENCE [LARGE SCALE GENOMIC DNA]</scope>
    <source>
        <strain evidence="2 3">BSs20135</strain>
    </source>
</reference>
<sequence length="180" mass="20209">MQNVKVKAGDIFPQIQVATEDGRLISLVDVESQVAKARRTLVIVYRGQHCPICLNYLNELELFTSRFEALDIDVVAVSADNKSQLQQFKVKGLNTSFPILLELQVEDMKRLGLYISEPTSDSETDHLFAEPGLFLVNSSGEMSIVEIANAPFIRPNIEQFVSGMKYVIENNYPIRGTHGY</sequence>
<dbReference type="STRING" id="493475.GARC_2925"/>
<keyword evidence="3" id="KW-1185">Reference proteome</keyword>
<dbReference type="Pfam" id="PF00578">
    <property type="entry name" value="AhpC-TSA"/>
    <property type="match status" value="1"/>
</dbReference>
<dbReference type="InterPro" id="IPR036249">
    <property type="entry name" value="Thioredoxin-like_sf"/>
</dbReference>
<gene>
    <name evidence="2" type="ORF">GARC_2925</name>
</gene>
<evidence type="ECO:0000259" key="1">
    <source>
        <dbReference type="PROSITE" id="PS51352"/>
    </source>
</evidence>
<dbReference type="RefSeq" id="WP_007621242.1">
    <property type="nucleotide sequence ID" value="NZ_BAEO01000041.1"/>
</dbReference>
<dbReference type="InterPro" id="IPR013766">
    <property type="entry name" value="Thioredoxin_domain"/>
</dbReference>
<organism evidence="2 3">
    <name type="scientific">Paraglaciecola arctica BSs20135</name>
    <dbReference type="NCBI Taxonomy" id="493475"/>
    <lineage>
        <taxon>Bacteria</taxon>
        <taxon>Pseudomonadati</taxon>
        <taxon>Pseudomonadota</taxon>
        <taxon>Gammaproteobacteria</taxon>
        <taxon>Alteromonadales</taxon>
        <taxon>Alteromonadaceae</taxon>
        <taxon>Paraglaciecola</taxon>
    </lineage>
</organism>